<accession>A0ABN1N5B7</accession>
<dbReference type="EMBL" id="BAAAFI010000048">
    <property type="protein sequence ID" value="GAA0880986.1"/>
    <property type="molecule type" value="Genomic_DNA"/>
</dbReference>
<dbReference type="RefSeq" id="WP_343854625.1">
    <property type="nucleotide sequence ID" value="NZ_BAAAFI010000048.1"/>
</dbReference>
<evidence type="ECO:0000313" key="4">
    <source>
        <dbReference type="Proteomes" id="UP001500469"/>
    </source>
</evidence>
<evidence type="ECO:0000259" key="2">
    <source>
        <dbReference type="PROSITE" id="PS50104"/>
    </source>
</evidence>
<dbReference type="PROSITE" id="PS50104">
    <property type="entry name" value="TIR"/>
    <property type="match status" value="1"/>
</dbReference>
<evidence type="ECO:0000313" key="3">
    <source>
        <dbReference type="EMBL" id="GAA0880986.1"/>
    </source>
</evidence>
<dbReference type="InterPro" id="IPR035897">
    <property type="entry name" value="Toll_tir_struct_dom_sf"/>
</dbReference>
<protein>
    <recommendedName>
        <fullName evidence="2">TIR domain-containing protein</fullName>
    </recommendedName>
</protein>
<dbReference type="InterPro" id="IPR000157">
    <property type="entry name" value="TIR_dom"/>
</dbReference>
<name>A0ABN1N5B7_9BACT</name>
<feature type="region of interest" description="Disordered" evidence="1">
    <location>
        <begin position="157"/>
        <end position="176"/>
    </location>
</feature>
<comment type="caution">
    <text evidence="3">The sequence shown here is derived from an EMBL/GenBank/DDBJ whole genome shotgun (WGS) entry which is preliminary data.</text>
</comment>
<evidence type="ECO:0000256" key="1">
    <source>
        <dbReference type="SAM" id="MobiDB-lite"/>
    </source>
</evidence>
<organism evidence="3 4">
    <name type="scientific">Algoriphagus jejuensis</name>
    <dbReference type="NCBI Taxonomy" id="419934"/>
    <lineage>
        <taxon>Bacteria</taxon>
        <taxon>Pseudomonadati</taxon>
        <taxon>Bacteroidota</taxon>
        <taxon>Cytophagia</taxon>
        <taxon>Cytophagales</taxon>
        <taxon>Cyclobacteriaceae</taxon>
        <taxon>Algoriphagus</taxon>
    </lineage>
</organism>
<dbReference type="Pfam" id="PF13676">
    <property type="entry name" value="TIR_2"/>
    <property type="match status" value="1"/>
</dbReference>
<gene>
    <name evidence="3" type="ORF">GCM10009119_39560</name>
</gene>
<dbReference type="Gene3D" id="3.40.50.10140">
    <property type="entry name" value="Toll/interleukin-1 receptor homology (TIR) domain"/>
    <property type="match status" value="1"/>
</dbReference>
<sequence length="352" mass="39336">MASGKIFISYRREDTSGESGRLKDKLEQVFGQENIFYDVETLEAGLNFDQSIAKALGESKVLLAMIGPHWLKVVDSKGVSRLQKPDDWVRKEIAEALKRELRVIPVLVNGAEMPDPEDLPEELKELSLKHAQELTSSRWNYDVGELTKVLEKIITKKPQPTPDPIRSDNPQRPVVPPVPQPKSWWAKNYLWMIGGLVGFLILIGMCVPDDLDTYPEYQEQASTDFDQEANIIPESASGTDLHENDQNSGQFIPDISGEWDLYLNGQKVSVLAFSQNGADVAYYEYDLLDTRTAEGQGKVAGTDLLVDYYNTTLNVNGTISMSTDDDGLTWYGIINFPVSGFTGTVNIRKTNP</sequence>
<proteinExistence type="predicted"/>
<dbReference type="SUPFAM" id="SSF52200">
    <property type="entry name" value="Toll/Interleukin receptor TIR domain"/>
    <property type="match status" value="1"/>
</dbReference>
<dbReference type="SMART" id="SM00255">
    <property type="entry name" value="TIR"/>
    <property type="match status" value="1"/>
</dbReference>
<feature type="domain" description="TIR" evidence="2">
    <location>
        <begin position="2"/>
        <end position="157"/>
    </location>
</feature>
<keyword evidence="4" id="KW-1185">Reference proteome</keyword>
<dbReference type="Proteomes" id="UP001500469">
    <property type="component" value="Unassembled WGS sequence"/>
</dbReference>
<reference evidence="3 4" key="1">
    <citation type="journal article" date="2019" name="Int. J. Syst. Evol. Microbiol.">
        <title>The Global Catalogue of Microorganisms (GCM) 10K type strain sequencing project: providing services to taxonomists for standard genome sequencing and annotation.</title>
        <authorList>
            <consortium name="The Broad Institute Genomics Platform"/>
            <consortium name="The Broad Institute Genome Sequencing Center for Infectious Disease"/>
            <person name="Wu L."/>
            <person name="Ma J."/>
        </authorList>
    </citation>
    <scope>NUCLEOTIDE SEQUENCE [LARGE SCALE GENOMIC DNA]</scope>
    <source>
        <strain evidence="3 4">JCM 16112</strain>
    </source>
</reference>